<dbReference type="EMBL" id="JAUJYO010000016">
    <property type="protein sequence ID" value="KAK1295584.1"/>
    <property type="molecule type" value="Genomic_DNA"/>
</dbReference>
<reference evidence="3" key="2">
    <citation type="submission" date="2023-06" db="EMBL/GenBank/DDBJ databases">
        <authorList>
            <person name="Ma L."/>
            <person name="Liu K.-W."/>
            <person name="Li Z."/>
            <person name="Hsiao Y.-Y."/>
            <person name="Qi Y."/>
            <person name="Fu T."/>
            <person name="Tang G."/>
            <person name="Zhang D."/>
            <person name="Sun W.-H."/>
            <person name="Liu D.-K."/>
            <person name="Li Y."/>
            <person name="Chen G.-Z."/>
            <person name="Liu X.-D."/>
            <person name="Liao X.-Y."/>
            <person name="Jiang Y.-T."/>
            <person name="Yu X."/>
            <person name="Hao Y."/>
            <person name="Huang J."/>
            <person name="Zhao X.-W."/>
            <person name="Ke S."/>
            <person name="Chen Y.-Y."/>
            <person name="Wu W.-L."/>
            <person name="Hsu J.-L."/>
            <person name="Lin Y.-F."/>
            <person name="Huang M.-D."/>
            <person name="Li C.-Y."/>
            <person name="Huang L."/>
            <person name="Wang Z.-W."/>
            <person name="Zhao X."/>
            <person name="Zhong W.-Y."/>
            <person name="Peng D.-H."/>
            <person name="Ahmad S."/>
            <person name="Lan S."/>
            <person name="Zhang J.-S."/>
            <person name="Tsai W.-C."/>
            <person name="Van De Peer Y."/>
            <person name="Liu Z.-J."/>
        </authorList>
    </citation>
    <scope>NUCLEOTIDE SEQUENCE</scope>
    <source>
        <strain evidence="3">CP</strain>
        <tissue evidence="3">Leaves</tissue>
    </source>
</reference>
<protein>
    <recommendedName>
        <fullName evidence="2">PORR domain-containing protein</fullName>
    </recommendedName>
</protein>
<evidence type="ECO:0000313" key="4">
    <source>
        <dbReference type="Proteomes" id="UP001180020"/>
    </source>
</evidence>
<keyword evidence="4" id="KW-1185">Reference proteome</keyword>
<evidence type="ECO:0000259" key="2">
    <source>
        <dbReference type="Pfam" id="PF11955"/>
    </source>
</evidence>
<dbReference type="AlphaFoldDB" id="A0AAV9D440"/>
<evidence type="ECO:0000313" key="3">
    <source>
        <dbReference type="EMBL" id="KAK1295584.1"/>
    </source>
</evidence>
<feature type="region of interest" description="Disordered" evidence="1">
    <location>
        <begin position="400"/>
        <end position="419"/>
    </location>
</feature>
<name>A0AAV9D440_ACOCL</name>
<accession>A0AAV9D440</accession>
<dbReference type="Proteomes" id="UP001180020">
    <property type="component" value="Unassembled WGS sequence"/>
</dbReference>
<reference evidence="3" key="1">
    <citation type="journal article" date="2023" name="Nat. Commun.">
        <title>Diploid and tetraploid genomes of Acorus and the evolution of monocots.</title>
        <authorList>
            <person name="Ma L."/>
            <person name="Liu K.W."/>
            <person name="Li Z."/>
            <person name="Hsiao Y.Y."/>
            <person name="Qi Y."/>
            <person name="Fu T."/>
            <person name="Tang G.D."/>
            <person name="Zhang D."/>
            <person name="Sun W.H."/>
            <person name="Liu D.K."/>
            <person name="Li Y."/>
            <person name="Chen G.Z."/>
            <person name="Liu X.D."/>
            <person name="Liao X.Y."/>
            <person name="Jiang Y.T."/>
            <person name="Yu X."/>
            <person name="Hao Y."/>
            <person name="Huang J."/>
            <person name="Zhao X.W."/>
            <person name="Ke S."/>
            <person name="Chen Y.Y."/>
            <person name="Wu W.L."/>
            <person name="Hsu J.L."/>
            <person name="Lin Y.F."/>
            <person name="Huang M.D."/>
            <person name="Li C.Y."/>
            <person name="Huang L."/>
            <person name="Wang Z.W."/>
            <person name="Zhao X."/>
            <person name="Zhong W.Y."/>
            <person name="Peng D.H."/>
            <person name="Ahmad S."/>
            <person name="Lan S."/>
            <person name="Zhang J.S."/>
            <person name="Tsai W.C."/>
            <person name="Van de Peer Y."/>
            <person name="Liu Z.J."/>
        </authorList>
    </citation>
    <scope>NUCLEOTIDE SEQUENCE</scope>
    <source>
        <strain evidence="3">CP</strain>
    </source>
</reference>
<dbReference type="GO" id="GO:0003723">
    <property type="term" value="F:RNA binding"/>
    <property type="evidence" value="ECO:0007669"/>
    <property type="project" value="InterPro"/>
</dbReference>
<organism evidence="3 4">
    <name type="scientific">Acorus calamus</name>
    <name type="common">Sweet flag</name>
    <dbReference type="NCBI Taxonomy" id="4465"/>
    <lineage>
        <taxon>Eukaryota</taxon>
        <taxon>Viridiplantae</taxon>
        <taxon>Streptophyta</taxon>
        <taxon>Embryophyta</taxon>
        <taxon>Tracheophyta</taxon>
        <taxon>Spermatophyta</taxon>
        <taxon>Magnoliopsida</taxon>
        <taxon>Liliopsida</taxon>
        <taxon>Acoraceae</taxon>
        <taxon>Acorus</taxon>
    </lineage>
</organism>
<gene>
    <name evidence="3" type="ORF">QJS10_CPA16g01741</name>
</gene>
<evidence type="ECO:0000256" key="1">
    <source>
        <dbReference type="SAM" id="MobiDB-lite"/>
    </source>
</evidence>
<comment type="caution">
    <text evidence="3">The sequence shown here is derived from an EMBL/GenBank/DDBJ whole genome shotgun (WGS) entry which is preliminary data.</text>
</comment>
<dbReference type="InterPro" id="IPR045040">
    <property type="entry name" value="PORR_fam"/>
</dbReference>
<feature type="domain" description="PORR" evidence="2">
    <location>
        <begin position="37"/>
        <end position="368"/>
    </location>
</feature>
<dbReference type="PANTHER" id="PTHR31476">
    <property type="entry name" value="PROTEIN WHAT'S THIS FACTOR 1 HOMOLOG, CHLOROPLASTIC"/>
    <property type="match status" value="1"/>
</dbReference>
<dbReference type="PANTHER" id="PTHR31476:SF3">
    <property type="entry name" value="UBIQUITIN CARBOXYL-TERMINAL HYDROLASE FAMILY PROTEIN"/>
    <property type="match status" value="1"/>
</dbReference>
<proteinExistence type="predicted"/>
<dbReference type="Pfam" id="PF11955">
    <property type="entry name" value="PORR"/>
    <property type="match status" value="1"/>
</dbReference>
<dbReference type="InterPro" id="IPR021099">
    <property type="entry name" value="PORR_domain"/>
</dbReference>
<sequence>MKFPHKHRASASPTLLGLGLGFSSFRLISSLKVSWRRDPLLDSAIDSDKRYRHCSRLVREVLNSPNHSLPLSHLDRRRHRLRLPVRVSSLLSRNPGLLETHLSRLRPNSQPVPFVRPGHRLRRYLLDEARIRSEHEPIALAKLCKLVMMSKDRVVRAEKLQNVRRDFGLPDDFLCNLIPKYPQFLELVGGAPGESNCFVKLIGWNDEFAKSAIERRAEKESSLTGFSIVPRFDVRLPKGFHLRKEMREWARDWMEMPYVSPYSDASGLDKASPEMEKRSVGLLHELQVVNSVLRRVPVPTIGKFAEEFLLSNACSGVFLRHPGIFYVSLKGGVETAVLREAYEEGRLVDRDPLLKIKERFEEMLMEGWREWREGERERGKLMQRKMEAIAVFRSGCEGSSGFGAGSSSEVENGSDEWFA</sequence>